<name>A0A1F5THX7_9BACT</name>
<accession>A0A1F5THX7</accession>
<dbReference type="Proteomes" id="UP000178656">
    <property type="component" value="Unassembled WGS sequence"/>
</dbReference>
<feature type="compositionally biased region" description="Low complexity" evidence="1">
    <location>
        <begin position="95"/>
        <end position="109"/>
    </location>
</feature>
<sequence>MHYMKCLGIEALKYLAGIAVVCAIGFAITICTSGCAMWMEPAGYSVYHERPMYAYRAPAYYHHYRGRPVVVHGHVAHGQPVVAHAPHGKKAAVVKSPSSGGKKASSAKKGSQRRGRKHR</sequence>
<keyword evidence="2" id="KW-0472">Membrane</keyword>
<proteinExistence type="predicted"/>
<dbReference type="AlphaFoldDB" id="A0A1F5THX7"/>
<keyword evidence="2" id="KW-1133">Transmembrane helix</keyword>
<comment type="caution">
    <text evidence="3">The sequence shown here is derived from an EMBL/GenBank/DDBJ whole genome shotgun (WGS) entry which is preliminary data.</text>
</comment>
<feature type="compositionally biased region" description="Basic residues" evidence="1">
    <location>
        <begin position="110"/>
        <end position="119"/>
    </location>
</feature>
<protein>
    <submittedName>
        <fullName evidence="3">Uncharacterized protein</fullName>
    </submittedName>
</protein>
<feature type="region of interest" description="Disordered" evidence="1">
    <location>
        <begin position="83"/>
        <end position="119"/>
    </location>
</feature>
<gene>
    <name evidence="3" type="ORF">A2482_04245</name>
</gene>
<reference evidence="3 4" key="1">
    <citation type="journal article" date="2016" name="Nat. Commun.">
        <title>Thousands of microbial genomes shed light on interconnected biogeochemical processes in an aquifer system.</title>
        <authorList>
            <person name="Anantharaman K."/>
            <person name="Brown C.T."/>
            <person name="Hug L.A."/>
            <person name="Sharon I."/>
            <person name="Castelle C.J."/>
            <person name="Probst A.J."/>
            <person name="Thomas B.C."/>
            <person name="Singh A."/>
            <person name="Wilkins M.J."/>
            <person name="Karaoz U."/>
            <person name="Brodie E.L."/>
            <person name="Williams K.H."/>
            <person name="Hubbard S.S."/>
            <person name="Banfield J.F."/>
        </authorList>
    </citation>
    <scope>NUCLEOTIDE SEQUENCE [LARGE SCALE GENOMIC DNA]</scope>
</reference>
<dbReference type="EMBL" id="MFGM01000007">
    <property type="protein sequence ID" value="OGF38161.1"/>
    <property type="molecule type" value="Genomic_DNA"/>
</dbReference>
<evidence type="ECO:0000256" key="1">
    <source>
        <dbReference type="SAM" id="MobiDB-lite"/>
    </source>
</evidence>
<organism evidence="3 4">
    <name type="scientific">Candidatus Falkowbacteria bacterium RIFOXYC2_FULL_48_21</name>
    <dbReference type="NCBI Taxonomy" id="1798005"/>
    <lineage>
        <taxon>Bacteria</taxon>
        <taxon>Candidatus Falkowiibacteriota</taxon>
    </lineage>
</organism>
<feature type="transmembrane region" description="Helical" evidence="2">
    <location>
        <begin position="12"/>
        <end position="39"/>
    </location>
</feature>
<evidence type="ECO:0000313" key="3">
    <source>
        <dbReference type="EMBL" id="OGF38161.1"/>
    </source>
</evidence>
<evidence type="ECO:0000313" key="4">
    <source>
        <dbReference type="Proteomes" id="UP000178656"/>
    </source>
</evidence>
<keyword evidence="2" id="KW-0812">Transmembrane</keyword>
<evidence type="ECO:0000256" key="2">
    <source>
        <dbReference type="SAM" id="Phobius"/>
    </source>
</evidence>